<dbReference type="InterPro" id="IPR009057">
    <property type="entry name" value="Homeodomain-like_sf"/>
</dbReference>
<proteinExistence type="predicted"/>
<evidence type="ECO:0000313" key="1">
    <source>
        <dbReference type="EMBL" id="MBP2034103.1"/>
    </source>
</evidence>
<keyword evidence="2" id="KW-1185">Reference proteome</keyword>
<dbReference type="Pfam" id="PF01527">
    <property type="entry name" value="HTH_Tnp_1"/>
    <property type="match status" value="1"/>
</dbReference>
<dbReference type="Proteomes" id="UP001519307">
    <property type="component" value="Unassembled WGS sequence"/>
</dbReference>
<feature type="non-terminal residue" evidence="1">
    <location>
        <position position="37"/>
    </location>
</feature>
<name>A0ABS4KVS6_9CLOT</name>
<dbReference type="SUPFAM" id="SSF46689">
    <property type="entry name" value="Homeodomain-like"/>
    <property type="match status" value="1"/>
</dbReference>
<sequence length="37" mass="4196">MKKQYSAEFKIEAIKRLEKSGESLNKIATELGVRPTT</sequence>
<organism evidence="1 2">
    <name type="scientific">Clostridium algifaecis</name>
    <dbReference type="NCBI Taxonomy" id="1472040"/>
    <lineage>
        <taxon>Bacteria</taxon>
        <taxon>Bacillati</taxon>
        <taxon>Bacillota</taxon>
        <taxon>Clostridia</taxon>
        <taxon>Eubacteriales</taxon>
        <taxon>Clostridiaceae</taxon>
        <taxon>Clostridium</taxon>
    </lineage>
</organism>
<comment type="caution">
    <text evidence="1">The sequence shown here is derived from an EMBL/GenBank/DDBJ whole genome shotgun (WGS) entry which is preliminary data.</text>
</comment>
<protein>
    <submittedName>
        <fullName evidence="1">Transposase-like protein</fullName>
    </submittedName>
</protein>
<gene>
    <name evidence="1" type="ORF">J2Z42_002830</name>
</gene>
<reference evidence="1 2" key="1">
    <citation type="submission" date="2021-03" db="EMBL/GenBank/DDBJ databases">
        <title>Genomic Encyclopedia of Type Strains, Phase IV (KMG-IV): sequencing the most valuable type-strain genomes for metagenomic binning, comparative biology and taxonomic classification.</title>
        <authorList>
            <person name="Goeker M."/>
        </authorList>
    </citation>
    <scope>NUCLEOTIDE SEQUENCE [LARGE SCALE GENOMIC DNA]</scope>
    <source>
        <strain evidence="1 2">DSM 28783</strain>
    </source>
</reference>
<dbReference type="InterPro" id="IPR002514">
    <property type="entry name" value="Transposase_8"/>
</dbReference>
<accession>A0ABS4KVS6</accession>
<dbReference type="InterPro" id="IPR036388">
    <property type="entry name" value="WH-like_DNA-bd_sf"/>
</dbReference>
<dbReference type="Gene3D" id="1.10.10.10">
    <property type="entry name" value="Winged helix-like DNA-binding domain superfamily/Winged helix DNA-binding domain"/>
    <property type="match status" value="1"/>
</dbReference>
<dbReference type="RefSeq" id="WP_369698092.1">
    <property type="nucleotide sequence ID" value="NZ_JAGGLM010000032.1"/>
</dbReference>
<dbReference type="EMBL" id="JAGGLM010000032">
    <property type="protein sequence ID" value="MBP2034103.1"/>
    <property type="molecule type" value="Genomic_DNA"/>
</dbReference>
<evidence type="ECO:0000313" key="2">
    <source>
        <dbReference type="Proteomes" id="UP001519307"/>
    </source>
</evidence>